<comment type="caution">
    <text evidence="4">The sequence shown here is derived from an EMBL/GenBank/DDBJ whole genome shotgun (WGS) entry which is preliminary data.</text>
</comment>
<dbReference type="AlphaFoldDB" id="A0A3D8I9B8"/>
<dbReference type="InterPro" id="IPR029044">
    <property type="entry name" value="Nucleotide-diphossugar_trans"/>
</dbReference>
<gene>
    <name evidence="4" type="ORF">CQA43_09035</name>
</gene>
<feature type="domain" description="Glycosyltransferase 2-like" evidence="3">
    <location>
        <begin position="18"/>
        <end position="99"/>
    </location>
</feature>
<dbReference type="Pfam" id="PF00535">
    <property type="entry name" value="Glycos_transf_2"/>
    <property type="match status" value="1"/>
</dbReference>
<dbReference type="PANTHER" id="PTHR22916">
    <property type="entry name" value="GLYCOSYLTRANSFERASE"/>
    <property type="match status" value="1"/>
</dbReference>
<keyword evidence="1" id="KW-0328">Glycosyltransferase</keyword>
<evidence type="ECO:0000259" key="3">
    <source>
        <dbReference type="Pfam" id="PF00535"/>
    </source>
</evidence>
<dbReference type="GO" id="GO:0016758">
    <property type="term" value="F:hexosyltransferase activity"/>
    <property type="evidence" value="ECO:0007669"/>
    <property type="project" value="UniProtKB-ARBA"/>
</dbReference>
<evidence type="ECO:0000256" key="2">
    <source>
        <dbReference type="ARBA" id="ARBA00022679"/>
    </source>
</evidence>
<dbReference type="InterPro" id="IPR001173">
    <property type="entry name" value="Glyco_trans_2-like"/>
</dbReference>
<dbReference type="EMBL" id="NXLS01000013">
    <property type="protein sequence ID" value="RDU61615.1"/>
    <property type="molecule type" value="Genomic_DNA"/>
</dbReference>
<dbReference type="PANTHER" id="PTHR22916:SF51">
    <property type="entry name" value="GLYCOSYLTRANSFERASE EPSH-RELATED"/>
    <property type="match status" value="1"/>
</dbReference>
<keyword evidence="2 4" id="KW-0808">Transferase</keyword>
<dbReference type="RefSeq" id="WP_115552273.1">
    <property type="nucleotide sequence ID" value="NZ_CAOUPK010000017.1"/>
</dbReference>
<dbReference type="Gene3D" id="3.90.550.10">
    <property type="entry name" value="Spore Coat Polysaccharide Biosynthesis Protein SpsA, Chain A"/>
    <property type="match status" value="2"/>
</dbReference>
<dbReference type="OrthoDB" id="5372349at2"/>
<reference evidence="4 5" key="1">
    <citation type="submission" date="2018-04" db="EMBL/GenBank/DDBJ databases">
        <title>Novel Campyloabacter and Helicobacter Species and Strains.</title>
        <authorList>
            <person name="Mannion A.J."/>
            <person name="Shen Z."/>
            <person name="Fox J.G."/>
        </authorList>
    </citation>
    <scope>NUCLEOTIDE SEQUENCE [LARGE SCALE GENOMIC DNA]</scope>
    <source>
        <strain evidence="4 5">MIT 99-5101</strain>
    </source>
</reference>
<dbReference type="Proteomes" id="UP000256650">
    <property type="component" value="Unassembled WGS sequence"/>
</dbReference>
<organism evidence="4 5">
    <name type="scientific">Helicobacter ganmani</name>
    <dbReference type="NCBI Taxonomy" id="60246"/>
    <lineage>
        <taxon>Bacteria</taxon>
        <taxon>Pseudomonadati</taxon>
        <taxon>Campylobacterota</taxon>
        <taxon>Epsilonproteobacteria</taxon>
        <taxon>Campylobacterales</taxon>
        <taxon>Helicobacteraceae</taxon>
        <taxon>Helicobacter</taxon>
    </lineage>
</organism>
<keyword evidence="5" id="KW-1185">Reference proteome</keyword>
<accession>A0A3D8I9B8</accession>
<proteinExistence type="predicted"/>
<name>A0A3D8I9B8_9HELI</name>
<sequence length="466" mass="53875">MQKTKSNSNEYGNKVVGIIIPIYNVEKYLRECLESILHQTYKNLEILLINDGSTDSSLQIAKEYAQKDSRITIIDKENGGQANARNAGIEFFSGELVAITKESTKDADSLHSYQIIGENLYQIHTIYSLKSSLEIPIIDYLQFVDSDDYIELDCVEQCVKRMRGVDVLWFDFQRKYEGNLNYDSAKKPTPLTKYGFCEECKITPAALFTQSKLVERKWYAFTWQGMLDFRFLQAISLKFANVPLEEDHHFWLLLLAQSQCIFIFPQKLYFYRIHPHSMTNYGGKTGLKNIPKQLQCYLKDFCGNPMLLHKYCRAGSAATMLGDIFRQMESGKIEPQTCAILKQNILNRLCMLAMNLESFQADPMGFLPLLAKIKPYAKEQKIGAYALLHQSLEYQLGLATLSSFKSISNFLKSFGVIYRVLQRYKKLKNIENANSLQDYWDFKESEHLKKHLSFRIGRKLTKLCFD</sequence>
<dbReference type="SUPFAM" id="SSF53448">
    <property type="entry name" value="Nucleotide-diphospho-sugar transferases"/>
    <property type="match status" value="1"/>
</dbReference>
<dbReference type="CDD" id="cd00761">
    <property type="entry name" value="Glyco_tranf_GTA_type"/>
    <property type="match status" value="1"/>
</dbReference>
<protein>
    <submittedName>
        <fullName evidence="4">Glycosyl transferase</fullName>
    </submittedName>
</protein>
<evidence type="ECO:0000256" key="1">
    <source>
        <dbReference type="ARBA" id="ARBA00022676"/>
    </source>
</evidence>
<dbReference type="GeneID" id="82536423"/>
<evidence type="ECO:0000313" key="5">
    <source>
        <dbReference type="Proteomes" id="UP000256650"/>
    </source>
</evidence>
<evidence type="ECO:0000313" key="4">
    <source>
        <dbReference type="EMBL" id="RDU61615.1"/>
    </source>
</evidence>